<dbReference type="EMBL" id="BK015861">
    <property type="protein sequence ID" value="DAD70144.1"/>
    <property type="molecule type" value="Genomic_DNA"/>
</dbReference>
<proteinExistence type="predicted"/>
<evidence type="ECO:0000313" key="1">
    <source>
        <dbReference type="EMBL" id="DAD70144.1"/>
    </source>
</evidence>
<name>A0A8S5LJY1_9CAUD</name>
<sequence>MNGGRTVPKRIDYDNMTKEELLEMMRSKNKQYKWQKACVLAPKEGEKLETEILPAFDCKNVSQFVKKIVNGELVVIKPE</sequence>
<reference evidence="1" key="1">
    <citation type="journal article" date="2021" name="Proc. Natl. Acad. Sci. U.S.A.">
        <title>A Catalog of Tens of Thousands of Viruses from Human Metagenomes Reveals Hidden Associations with Chronic Diseases.</title>
        <authorList>
            <person name="Tisza M.J."/>
            <person name="Buck C.B."/>
        </authorList>
    </citation>
    <scope>NUCLEOTIDE SEQUENCE</scope>
    <source>
        <strain evidence="1">Ct3o911</strain>
    </source>
</reference>
<protein>
    <submittedName>
        <fullName evidence="1">Uncharacterized protein</fullName>
    </submittedName>
</protein>
<organism evidence="1">
    <name type="scientific">Siphoviridae sp. ct3o911</name>
    <dbReference type="NCBI Taxonomy" id="2827560"/>
    <lineage>
        <taxon>Viruses</taxon>
        <taxon>Duplodnaviria</taxon>
        <taxon>Heunggongvirae</taxon>
        <taxon>Uroviricota</taxon>
        <taxon>Caudoviricetes</taxon>
    </lineage>
</organism>
<accession>A0A8S5LJY1</accession>